<dbReference type="InterPro" id="IPR025659">
    <property type="entry name" value="Tubby-like_C"/>
</dbReference>
<dbReference type="Gene3D" id="2.40.160.200">
    <property type="entry name" value="LURP1-related"/>
    <property type="match status" value="1"/>
</dbReference>
<dbReference type="STRING" id="3983.A0A2C9W580"/>
<dbReference type="OMA" id="CNSACKI"/>
<dbReference type="PANTHER" id="PTHR31087">
    <property type="match status" value="1"/>
</dbReference>
<dbReference type="EMBL" id="CM004390">
    <property type="protein sequence ID" value="OAY53273.1"/>
    <property type="molecule type" value="Genomic_DNA"/>
</dbReference>
<dbReference type="OrthoDB" id="652749at2759"/>
<proteinExistence type="inferred from homology"/>
<protein>
    <recommendedName>
        <fullName evidence="4">Tubby C-terminal domain-containing protein</fullName>
    </recommendedName>
</protein>
<evidence type="ECO:0000313" key="3">
    <source>
        <dbReference type="Proteomes" id="UP000091857"/>
    </source>
</evidence>
<comment type="caution">
    <text evidence="2">The sequence shown here is derived from an EMBL/GenBank/DDBJ whole genome shotgun (WGS) entry which is preliminary data.</text>
</comment>
<reference evidence="3" key="1">
    <citation type="journal article" date="2016" name="Nat. Biotechnol.">
        <title>Sequencing wild and cultivated cassava and related species reveals extensive interspecific hybridization and genetic diversity.</title>
        <authorList>
            <person name="Bredeson J.V."/>
            <person name="Lyons J.B."/>
            <person name="Prochnik S.E."/>
            <person name="Wu G.A."/>
            <person name="Ha C.M."/>
            <person name="Edsinger-Gonzales E."/>
            <person name="Grimwood J."/>
            <person name="Schmutz J."/>
            <person name="Rabbi I.Y."/>
            <person name="Egesi C."/>
            <person name="Nauluvula P."/>
            <person name="Lebot V."/>
            <person name="Ndunguru J."/>
            <person name="Mkamilo G."/>
            <person name="Bart R.S."/>
            <person name="Setter T.L."/>
            <person name="Gleadow R.M."/>
            <person name="Kulakow P."/>
            <person name="Ferguson M.E."/>
            <person name="Rounsley S."/>
            <person name="Rokhsar D.S."/>
        </authorList>
    </citation>
    <scope>NUCLEOTIDE SEQUENCE [LARGE SCALE GENOMIC DNA]</scope>
    <source>
        <strain evidence="3">cv. AM560-2</strain>
    </source>
</reference>
<keyword evidence="3" id="KW-1185">Reference proteome</keyword>
<dbReference type="AlphaFoldDB" id="A0A2C9W580"/>
<sequence>MAKVHPRAPVSSAPCYFTSKQETFTIWMKSLVLSGNGCTVFDSNGHVVYRVDNYNCKSGNQVLLMDSRGKVLFTILRKKLKLLGCWEGYRTFGDEFEERKLGFQVRKSFRLLRGGSPCRAVVWLDQNQTLQYKIQSWTRSSTCKIIDKSGELIAEVKRKESKSGVVLGEDVLTMVVEPCMDHCLIMGLVVVYNLIKCKI</sequence>
<comment type="similarity">
    <text evidence="1">Belongs to the LOR family.</text>
</comment>
<dbReference type="Pfam" id="PF04525">
    <property type="entry name" value="LOR"/>
    <property type="match status" value="1"/>
</dbReference>
<evidence type="ECO:0000256" key="1">
    <source>
        <dbReference type="ARBA" id="ARBA00005437"/>
    </source>
</evidence>
<dbReference type="SUPFAM" id="SSF54518">
    <property type="entry name" value="Tubby C-terminal domain-like"/>
    <property type="match status" value="1"/>
</dbReference>
<evidence type="ECO:0008006" key="4">
    <source>
        <dbReference type="Google" id="ProtNLM"/>
    </source>
</evidence>
<dbReference type="Gramene" id="Manes.04G150400.1.v8.1">
    <property type="protein sequence ID" value="Manes.04G150400.1.v8.1.CDS"/>
    <property type="gene ID" value="Manes.04G150400.v8.1"/>
</dbReference>
<evidence type="ECO:0000313" key="2">
    <source>
        <dbReference type="EMBL" id="OAY53273.1"/>
    </source>
</evidence>
<accession>A0A2C9W580</accession>
<name>A0A2C9W580_MANES</name>
<dbReference type="InterPro" id="IPR038595">
    <property type="entry name" value="LOR_sf"/>
</dbReference>
<organism evidence="2 3">
    <name type="scientific">Manihot esculenta</name>
    <name type="common">Cassava</name>
    <name type="synonym">Jatropha manihot</name>
    <dbReference type="NCBI Taxonomy" id="3983"/>
    <lineage>
        <taxon>Eukaryota</taxon>
        <taxon>Viridiplantae</taxon>
        <taxon>Streptophyta</taxon>
        <taxon>Embryophyta</taxon>
        <taxon>Tracheophyta</taxon>
        <taxon>Spermatophyta</taxon>
        <taxon>Magnoliopsida</taxon>
        <taxon>eudicotyledons</taxon>
        <taxon>Gunneridae</taxon>
        <taxon>Pentapetalae</taxon>
        <taxon>rosids</taxon>
        <taxon>fabids</taxon>
        <taxon>Malpighiales</taxon>
        <taxon>Euphorbiaceae</taxon>
        <taxon>Crotonoideae</taxon>
        <taxon>Manihoteae</taxon>
        <taxon>Manihot</taxon>
    </lineage>
</organism>
<dbReference type="InterPro" id="IPR007612">
    <property type="entry name" value="LOR"/>
</dbReference>
<dbReference type="Proteomes" id="UP000091857">
    <property type="component" value="Chromosome 4"/>
</dbReference>
<dbReference type="PANTHER" id="PTHR31087:SF25">
    <property type="entry name" value="TRANSLATION INITIATION FACTOR 2B FAMILY PROTEIN, PUTATIVE, EXPRESSED-RELATED"/>
    <property type="match status" value="1"/>
</dbReference>
<gene>
    <name evidence="2" type="ORF">MANES_04G150400v8</name>
</gene>